<accession>A0A7W9CTF7</accession>
<gene>
    <name evidence="2" type="ORF">GGQ63_000276</name>
</gene>
<dbReference type="Proteomes" id="UP000523821">
    <property type="component" value="Unassembled WGS sequence"/>
</dbReference>
<dbReference type="PANTHER" id="PTHR34203:SF15">
    <property type="entry name" value="SLL1173 PROTEIN"/>
    <property type="match status" value="1"/>
</dbReference>
<keyword evidence="2" id="KW-0808">Transferase</keyword>
<dbReference type="NCBIfam" id="TIGR01444">
    <property type="entry name" value="fkbM_fam"/>
    <property type="match status" value="1"/>
</dbReference>
<feature type="domain" description="Methyltransferase FkbM" evidence="1">
    <location>
        <begin position="111"/>
        <end position="261"/>
    </location>
</feature>
<dbReference type="AlphaFoldDB" id="A0A7W9CTF7"/>
<evidence type="ECO:0000259" key="1">
    <source>
        <dbReference type="Pfam" id="PF05050"/>
    </source>
</evidence>
<dbReference type="GO" id="GO:0032259">
    <property type="term" value="P:methylation"/>
    <property type="evidence" value="ECO:0007669"/>
    <property type="project" value="UniProtKB-KW"/>
</dbReference>
<keyword evidence="3" id="KW-1185">Reference proteome</keyword>
<dbReference type="Pfam" id="PF05050">
    <property type="entry name" value="Methyltransf_21"/>
    <property type="match status" value="1"/>
</dbReference>
<protein>
    <submittedName>
        <fullName evidence="2">FkbM family methyltransferase</fullName>
    </submittedName>
</protein>
<dbReference type="EMBL" id="JACHOO010000001">
    <property type="protein sequence ID" value="MBB5751233.1"/>
    <property type="molecule type" value="Genomic_DNA"/>
</dbReference>
<dbReference type="Gene3D" id="3.40.50.150">
    <property type="entry name" value="Vaccinia Virus protein VP39"/>
    <property type="match status" value="1"/>
</dbReference>
<dbReference type="InterPro" id="IPR006342">
    <property type="entry name" value="FkbM_mtfrase"/>
</dbReference>
<proteinExistence type="predicted"/>
<reference evidence="2 3" key="1">
    <citation type="submission" date="2020-08" db="EMBL/GenBank/DDBJ databases">
        <title>Genomic Encyclopedia of Type Strains, Phase IV (KMG-IV): sequencing the most valuable type-strain genomes for metagenomic binning, comparative biology and taxonomic classification.</title>
        <authorList>
            <person name="Goeker M."/>
        </authorList>
    </citation>
    <scope>NUCLEOTIDE SEQUENCE [LARGE SCALE GENOMIC DNA]</scope>
    <source>
        <strain evidence="2 3">DSM 16268</strain>
    </source>
</reference>
<evidence type="ECO:0000313" key="3">
    <source>
        <dbReference type="Proteomes" id="UP000523821"/>
    </source>
</evidence>
<name>A0A7W9CTF7_9HYPH</name>
<dbReference type="InterPro" id="IPR029063">
    <property type="entry name" value="SAM-dependent_MTases_sf"/>
</dbReference>
<dbReference type="RefSeq" id="WP_183851806.1">
    <property type="nucleotide sequence ID" value="NZ_JACHOO010000001.1"/>
</dbReference>
<dbReference type="InterPro" id="IPR052514">
    <property type="entry name" value="SAM-dependent_MTase"/>
</dbReference>
<dbReference type="PANTHER" id="PTHR34203">
    <property type="entry name" value="METHYLTRANSFERASE, FKBM FAMILY PROTEIN"/>
    <property type="match status" value="1"/>
</dbReference>
<evidence type="ECO:0000313" key="2">
    <source>
        <dbReference type="EMBL" id="MBB5751233.1"/>
    </source>
</evidence>
<dbReference type="SUPFAM" id="SSF53335">
    <property type="entry name" value="S-adenosyl-L-methionine-dependent methyltransferases"/>
    <property type="match status" value="1"/>
</dbReference>
<sequence>MPNAAPILLDMTTRSVSGATARERVGIAAMRAVTRLFLRRGLRGLGYALRGIATVLPSERWVVAVFADDERFAFPYGDRYWSTLFDEDHVYSAAIDAFVDAARGLDYVFVDCGANFGYWSVRASAARAGGHEAIAIEASGETVAALERNAALNDNRFPVHHRAIAATSGERLALYGGAKHEQRSLDQGEAGGAVLEVVETLAIDDLGQAERGKPLVLKLDVEGFEPQAMAGAARSLAADTLVIYEDHGRDRAHATSRFMQDQGLRIFRTAGRSIFAEIRNLAELDGVKVHATEGYDFFATRSPFWIDFLEGRRVASAAAA</sequence>
<comment type="caution">
    <text evidence="2">The sequence shown here is derived from an EMBL/GenBank/DDBJ whole genome shotgun (WGS) entry which is preliminary data.</text>
</comment>
<organism evidence="2 3">
    <name type="scientific">Prosthecomicrobium pneumaticum</name>
    <dbReference type="NCBI Taxonomy" id="81895"/>
    <lineage>
        <taxon>Bacteria</taxon>
        <taxon>Pseudomonadati</taxon>
        <taxon>Pseudomonadota</taxon>
        <taxon>Alphaproteobacteria</taxon>
        <taxon>Hyphomicrobiales</taxon>
        <taxon>Kaistiaceae</taxon>
        <taxon>Prosthecomicrobium</taxon>
    </lineage>
</organism>
<keyword evidence="2" id="KW-0489">Methyltransferase</keyword>
<dbReference type="GO" id="GO:0008168">
    <property type="term" value="F:methyltransferase activity"/>
    <property type="evidence" value="ECO:0007669"/>
    <property type="project" value="UniProtKB-KW"/>
</dbReference>